<dbReference type="GO" id="GO:0016020">
    <property type="term" value="C:membrane"/>
    <property type="evidence" value="ECO:0007669"/>
    <property type="project" value="UniProtKB-SubCell"/>
</dbReference>
<dbReference type="Pfam" id="PF00067">
    <property type="entry name" value="p450"/>
    <property type="match status" value="1"/>
</dbReference>
<keyword evidence="9 12" id="KW-0503">Monooxygenase</keyword>
<keyword evidence="5 11" id="KW-0479">Metal-binding</keyword>
<feature type="transmembrane region" description="Helical" evidence="13">
    <location>
        <begin position="15"/>
        <end position="34"/>
    </location>
</feature>
<comment type="subcellular location">
    <subcellularLocation>
        <location evidence="1">Membrane</location>
    </subcellularLocation>
</comment>
<sequence length="511" mass="57910">MFQSVTPKLAMEFNSLLLLSPLLFCFTSILLYIANRSINKQKRLPPGPKGLPIIGNLLKLGDRPHESLTMLAKIHGPLMTIKLGRVTTVVASSAEMAREILQKNDQAFLSRPIPDAATAETDYQHSVIWTPGGPKWQKLRKLLNNQVLTPQRLDALQELRHQMMENMLKRVFEAREAGEAIYIGRLVFGTSLSLLSNMSFSADVLDPNSKEVKELKDLIQMILELVGKPNLADFFPILKPFDPQRIRRDIKRGYDGLHSLIENNIDRRMKQRASSIERSGDFLDALLDHSEQYGPDELDRREVRLLLMDLFIGGTDTSSATVEWVMTELLHNPEKMAKVKQELVEKIGPGFSVKEADILQLPYLDAVLKETMRLHPAAPLITHSAMTDVQLCGFVIPKHTQVMVNAWSITRDTAYWKDPTIFLPERFLNSDLDFRGRDLYFIPFGAGRRICPGLPLAVRIVKLLLATLVHNFDWKLPNGMEPKDMDMRDKFGLTLEKAKPLAAIPMRVSNC</sequence>
<feature type="binding site" description="axial binding residue" evidence="11">
    <location>
        <position position="451"/>
    </location>
    <ligand>
        <name>heme</name>
        <dbReference type="ChEBI" id="CHEBI:30413"/>
    </ligand>
    <ligandPart>
        <name>Fe</name>
        <dbReference type="ChEBI" id="CHEBI:18248"/>
    </ligandPart>
</feature>
<dbReference type="PROSITE" id="PS00086">
    <property type="entry name" value="CYTOCHROME_P450"/>
    <property type="match status" value="1"/>
</dbReference>
<dbReference type="PANTHER" id="PTHR47950:SF4">
    <property type="entry name" value="GERANIOL 8-HYDROXYLASE-LIKE"/>
    <property type="match status" value="1"/>
</dbReference>
<dbReference type="Gene3D" id="1.10.630.10">
    <property type="entry name" value="Cytochrome P450"/>
    <property type="match status" value="1"/>
</dbReference>
<dbReference type="InterPro" id="IPR036396">
    <property type="entry name" value="Cyt_P450_sf"/>
</dbReference>
<reference evidence="15" key="2">
    <citation type="submission" date="2025-08" db="UniProtKB">
        <authorList>
            <consortium name="RefSeq"/>
        </authorList>
    </citation>
    <scope>IDENTIFICATION</scope>
    <source>
        <tissue evidence="15">Leaves</tissue>
    </source>
</reference>
<evidence type="ECO:0000256" key="12">
    <source>
        <dbReference type="RuleBase" id="RU000461"/>
    </source>
</evidence>
<comment type="similarity">
    <text evidence="2 12">Belongs to the cytochrome P450 family.</text>
</comment>
<evidence type="ECO:0000256" key="4">
    <source>
        <dbReference type="ARBA" id="ARBA00022692"/>
    </source>
</evidence>
<evidence type="ECO:0000256" key="8">
    <source>
        <dbReference type="ARBA" id="ARBA00023004"/>
    </source>
</evidence>
<dbReference type="GO" id="GO:0020037">
    <property type="term" value="F:heme binding"/>
    <property type="evidence" value="ECO:0007669"/>
    <property type="project" value="InterPro"/>
</dbReference>
<dbReference type="GO" id="GO:0005506">
    <property type="term" value="F:iron ion binding"/>
    <property type="evidence" value="ECO:0007669"/>
    <property type="project" value="InterPro"/>
</dbReference>
<dbReference type="GO" id="GO:0004497">
    <property type="term" value="F:monooxygenase activity"/>
    <property type="evidence" value="ECO:0007669"/>
    <property type="project" value="UniProtKB-KW"/>
</dbReference>
<protein>
    <submittedName>
        <fullName evidence="15">Geraniol 8-hydroxylase</fullName>
    </submittedName>
</protein>
<keyword evidence="7 12" id="KW-0560">Oxidoreductase</keyword>
<evidence type="ECO:0000313" key="14">
    <source>
        <dbReference type="Proteomes" id="UP001652660"/>
    </source>
</evidence>
<evidence type="ECO:0000256" key="9">
    <source>
        <dbReference type="ARBA" id="ARBA00023033"/>
    </source>
</evidence>
<proteinExistence type="inferred from homology"/>
<keyword evidence="4 13" id="KW-0812">Transmembrane</keyword>
<dbReference type="PANTHER" id="PTHR47950">
    <property type="entry name" value="CYTOCHROME P450, FAMILY 76, SUBFAMILY C, POLYPEPTIDE 5-RELATED"/>
    <property type="match status" value="1"/>
</dbReference>
<dbReference type="SUPFAM" id="SSF48264">
    <property type="entry name" value="Cytochrome P450"/>
    <property type="match status" value="1"/>
</dbReference>
<dbReference type="GO" id="GO:0016705">
    <property type="term" value="F:oxidoreductase activity, acting on paired donors, with incorporation or reduction of molecular oxygen"/>
    <property type="evidence" value="ECO:0007669"/>
    <property type="project" value="InterPro"/>
</dbReference>
<keyword evidence="3 11" id="KW-0349">Heme</keyword>
<reference evidence="14" key="1">
    <citation type="journal article" date="2025" name="Foods">
        <title>Unveiling the Microbial Signatures of Arabica Coffee Cherries: Insights into Ripeness Specific Diversity, Functional Traits, and Implications for Quality and Safety.</title>
        <authorList>
            <consortium name="RefSeq"/>
            <person name="Tenea G.N."/>
            <person name="Cifuentes V."/>
            <person name="Reyes P."/>
            <person name="Cevallos-Vallejos M."/>
        </authorList>
    </citation>
    <scope>NUCLEOTIDE SEQUENCE [LARGE SCALE GENOMIC DNA]</scope>
</reference>
<dbReference type="PRINTS" id="PR00385">
    <property type="entry name" value="P450"/>
</dbReference>
<dbReference type="GeneID" id="113706214"/>
<keyword evidence="8 11" id="KW-0408">Iron</keyword>
<comment type="cofactor">
    <cofactor evidence="11">
        <name>heme</name>
        <dbReference type="ChEBI" id="CHEBI:30413"/>
    </cofactor>
</comment>
<dbReference type="AlphaFoldDB" id="A0A6P6U039"/>
<evidence type="ECO:0000313" key="15">
    <source>
        <dbReference type="RefSeq" id="XP_027083903.2"/>
    </source>
</evidence>
<evidence type="ECO:0000256" key="13">
    <source>
        <dbReference type="SAM" id="Phobius"/>
    </source>
</evidence>
<keyword evidence="10 13" id="KW-0472">Membrane</keyword>
<accession>A0A6P6U039</accession>
<dbReference type="RefSeq" id="XP_027083903.2">
    <property type="nucleotide sequence ID" value="XM_027228102.2"/>
</dbReference>
<dbReference type="PRINTS" id="PR00463">
    <property type="entry name" value="EP450I"/>
</dbReference>
<dbReference type="CDD" id="cd11073">
    <property type="entry name" value="CYP76-like"/>
    <property type="match status" value="1"/>
</dbReference>
<dbReference type="Proteomes" id="UP001652660">
    <property type="component" value="Chromosome 8c"/>
</dbReference>
<gene>
    <name evidence="15" type="primary">LOC113706214</name>
</gene>
<dbReference type="InterPro" id="IPR001128">
    <property type="entry name" value="Cyt_P450"/>
</dbReference>
<evidence type="ECO:0000256" key="6">
    <source>
        <dbReference type="ARBA" id="ARBA00022989"/>
    </source>
</evidence>
<keyword evidence="6 13" id="KW-1133">Transmembrane helix</keyword>
<evidence type="ECO:0000256" key="3">
    <source>
        <dbReference type="ARBA" id="ARBA00022617"/>
    </source>
</evidence>
<evidence type="ECO:0000256" key="7">
    <source>
        <dbReference type="ARBA" id="ARBA00023002"/>
    </source>
</evidence>
<evidence type="ECO:0000256" key="2">
    <source>
        <dbReference type="ARBA" id="ARBA00010617"/>
    </source>
</evidence>
<dbReference type="InterPro" id="IPR002401">
    <property type="entry name" value="Cyt_P450_E_grp-I"/>
</dbReference>
<dbReference type="OrthoDB" id="2789670at2759"/>
<evidence type="ECO:0000256" key="10">
    <source>
        <dbReference type="ARBA" id="ARBA00023136"/>
    </source>
</evidence>
<organism evidence="14 15">
    <name type="scientific">Coffea arabica</name>
    <name type="common">Arabian coffee</name>
    <dbReference type="NCBI Taxonomy" id="13443"/>
    <lineage>
        <taxon>Eukaryota</taxon>
        <taxon>Viridiplantae</taxon>
        <taxon>Streptophyta</taxon>
        <taxon>Embryophyta</taxon>
        <taxon>Tracheophyta</taxon>
        <taxon>Spermatophyta</taxon>
        <taxon>Magnoliopsida</taxon>
        <taxon>eudicotyledons</taxon>
        <taxon>Gunneridae</taxon>
        <taxon>Pentapetalae</taxon>
        <taxon>asterids</taxon>
        <taxon>lamiids</taxon>
        <taxon>Gentianales</taxon>
        <taxon>Rubiaceae</taxon>
        <taxon>Ixoroideae</taxon>
        <taxon>Gardenieae complex</taxon>
        <taxon>Bertiereae - Coffeeae clade</taxon>
        <taxon>Coffeeae</taxon>
        <taxon>Coffea</taxon>
    </lineage>
</organism>
<dbReference type="InterPro" id="IPR017972">
    <property type="entry name" value="Cyt_P450_CS"/>
</dbReference>
<evidence type="ECO:0000256" key="11">
    <source>
        <dbReference type="PIRSR" id="PIRSR602401-1"/>
    </source>
</evidence>
<evidence type="ECO:0000256" key="1">
    <source>
        <dbReference type="ARBA" id="ARBA00004370"/>
    </source>
</evidence>
<evidence type="ECO:0000256" key="5">
    <source>
        <dbReference type="ARBA" id="ARBA00022723"/>
    </source>
</evidence>
<keyword evidence="14" id="KW-1185">Reference proteome</keyword>
<name>A0A6P6U039_COFAR</name>